<dbReference type="PANTHER" id="PTHR43071">
    <property type="entry name" value="2-AMINO-4-HYDROXY-6-HYDROXYMETHYLDIHYDROPTERIDINE PYROPHOSPHOKINASE"/>
    <property type="match status" value="1"/>
</dbReference>
<dbReference type="AlphaFoldDB" id="A0A8J8FMY7"/>
<comment type="pathway">
    <text evidence="1">Cofactor biosynthesis; tetrahydrofolate biosynthesis; 2-amino-4-hydroxy-6-hydroxymethyl-7,8-dihydropteridine diphosphate from 7,8-dihydroneopterin triphosphate: step 4/4.</text>
</comment>
<sequence>MNKAYLLTGGNIGNPLENLGIARGNIEQYCGKIILCSDIYRTAAWGVEDQPDFFNQALCIATNQTPEVLMDALLNIESNMGRMRTAKMGPRTIDIDILFFNALIINTPHLQLPHPRLHLRKFVLTPMAQIAPELVHPVFNKTIIALLEECPDTLNVYKIETNN</sequence>
<dbReference type="GO" id="GO:0003848">
    <property type="term" value="F:2-amino-4-hydroxy-6-hydroxymethyldihydropteridine diphosphokinase activity"/>
    <property type="evidence" value="ECO:0007669"/>
    <property type="project" value="UniProtKB-EC"/>
</dbReference>
<comment type="similarity">
    <text evidence="2">Belongs to the HPPK family.</text>
</comment>
<evidence type="ECO:0000256" key="5">
    <source>
        <dbReference type="ARBA" id="ARBA00022679"/>
    </source>
</evidence>
<dbReference type="Proteomes" id="UP000598971">
    <property type="component" value="Unassembled WGS sequence"/>
</dbReference>
<comment type="caution">
    <text evidence="14">The sequence shown here is derived from an EMBL/GenBank/DDBJ whole genome shotgun (WGS) entry which is preliminary data.</text>
</comment>
<reference evidence="14" key="1">
    <citation type="submission" date="2019-10" db="EMBL/GenBank/DDBJ databases">
        <title>Draft genome sequence of Panacibacter sp. KCS-6.</title>
        <authorList>
            <person name="Yim K.J."/>
        </authorList>
    </citation>
    <scope>NUCLEOTIDE SEQUENCE</scope>
    <source>
        <strain evidence="14">KCS-6</strain>
    </source>
</reference>
<dbReference type="PANTHER" id="PTHR43071:SF1">
    <property type="entry name" value="2-AMINO-4-HYDROXY-6-HYDROXYMETHYLDIHYDROPTERIDINE PYROPHOSPHOKINASE"/>
    <property type="match status" value="1"/>
</dbReference>
<evidence type="ECO:0000256" key="6">
    <source>
        <dbReference type="ARBA" id="ARBA00022741"/>
    </source>
</evidence>
<dbReference type="UniPathway" id="UPA00077">
    <property type="reaction ID" value="UER00155"/>
</dbReference>
<evidence type="ECO:0000256" key="7">
    <source>
        <dbReference type="ARBA" id="ARBA00022777"/>
    </source>
</evidence>
<dbReference type="InterPro" id="IPR000550">
    <property type="entry name" value="Hppk"/>
</dbReference>
<dbReference type="SUPFAM" id="SSF55083">
    <property type="entry name" value="6-hydroxymethyl-7,8-dihydropterin pyrophosphokinase, HPPK"/>
    <property type="match status" value="1"/>
</dbReference>
<comment type="function">
    <text evidence="10">Catalyzes the transfer of pyrophosphate from adenosine triphosphate (ATP) to 6-hydroxymethyl-7,8-dihydropterin, an enzymatic step in folate biosynthesis pathway.</text>
</comment>
<keyword evidence="5 14" id="KW-0808">Transferase</keyword>
<dbReference type="EMBL" id="WHPF01000020">
    <property type="protein sequence ID" value="NNV57834.1"/>
    <property type="molecule type" value="Genomic_DNA"/>
</dbReference>
<evidence type="ECO:0000256" key="2">
    <source>
        <dbReference type="ARBA" id="ARBA00005810"/>
    </source>
</evidence>
<evidence type="ECO:0000256" key="9">
    <source>
        <dbReference type="ARBA" id="ARBA00022909"/>
    </source>
</evidence>
<dbReference type="Gene3D" id="3.30.70.560">
    <property type="entry name" value="7,8-Dihydro-6-hydroxymethylpterin-pyrophosphokinase HPPK"/>
    <property type="match status" value="1"/>
</dbReference>
<accession>A0A8J8FMY7</accession>
<dbReference type="NCBIfam" id="TIGR01498">
    <property type="entry name" value="folK"/>
    <property type="match status" value="1"/>
</dbReference>
<evidence type="ECO:0000313" key="15">
    <source>
        <dbReference type="Proteomes" id="UP000598971"/>
    </source>
</evidence>
<organism evidence="14 15">
    <name type="scientific">Limnovirga soli</name>
    <dbReference type="NCBI Taxonomy" id="2656915"/>
    <lineage>
        <taxon>Bacteria</taxon>
        <taxon>Pseudomonadati</taxon>
        <taxon>Bacteroidota</taxon>
        <taxon>Chitinophagia</taxon>
        <taxon>Chitinophagales</taxon>
        <taxon>Chitinophagaceae</taxon>
        <taxon>Limnovirga</taxon>
    </lineage>
</organism>
<evidence type="ECO:0000313" key="14">
    <source>
        <dbReference type="EMBL" id="NNV57834.1"/>
    </source>
</evidence>
<evidence type="ECO:0000259" key="13">
    <source>
        <dbReference type="PROSITE" id="PS00794"/>
    </source>
</evidence>
<dbReference type="RefSeq" id="WP_171609783.1">
    <property type="nucleotide sequence ID" value="NZ_WHPF01000020.1"/>
</dbReference>
<dbReference type="EC" id="2.7.6.3" evidence="3"/>
<evidence type="ECO:0000256" key="10">
    <source>
        <dbReference type="ARBA" id="ARBA00029409"/>
    </source>
</evidence>
<dbReference type="GO" id="GO:0046656">
    <property type="term" value="P:folic acid biosynthetic process"/>
    <property type="evidence" value="ECO:0007669"/>
    <property type="project" value="UniProtKB-KW"/>
</dbReference>
<protein>
    <recommendedName>
        <fullName evidence="4">2-amino-4-hydroxy-6-hydroxymethyldihydropteridine pyrophosphokinase</fullName>
        <ecNumber evidence="3">2.7.6.3</ecNumber>
    </recommendedName>
    <alternativeName>
        <fullName evidence="11">6-hydroxymethyl-7,8-dihydropterin pyrophosphokinase</fullName>
    </alternativeName>
    <alternativeName>
        <fullName evidence="12">7,8-dihydro-6-hydroxymethylpterin-pyrophosphokinase</fullName>
    </alternativeName>
</protein>
<dbReference type="GO" id="GO:0046654">
    <property type="term" value="P:tetrahydrofolate biosynthetic process"/>
    <property type="evidence" value="ECO:0007669"/>
    <property type="project" value="UniProtKB-UniPathway"/>
</dbReference>
<evidence type="ECO:0000256" key="8">
    <source>
        <dbReference type="ARBA" id="ARBA00022840"/>
    </source>
</evidence>
<evidence type="ECO:0000256" key="11">
    <source>
        <dbReference type="ARBA" id="ARBA00029766"/>
    </source>
</evidence>
<dbReference type="GO" id="GO:0005524">
    <property type="term" value="F:ATP binding"/>
    <property type="evidence" value="ECO:0007669"/>
    <property type="project" value="UniProtKB-KW"/>
</dbReference>
<dbReference type="CDD" id="cd00483">
    <property type="entry name" value="HPPK"/>
    <property type="match status" value="1"/>
</dbReference>
<dbReference type="PROSITE" id="PS00794">
    <property type="entry name" value="HPPK"/>
    <property type="match status" value="1"/>
</dbReference>
<feature type="domain" description="7,8-dihydro-6-hydroxymethylpterin-pyrophosphokinase" evidence="13">
    <location>
        <begin position="87"/>
        <end position="98"/>
    </location>
</feature>
<keyword evidence="6" id="KW-0547">Nucleotide-binding</keyword>
<keyword evidence="9" id="KW-0289">Folate biosynthesis</keyword>
<keyword evidence="8" id="KW-0067">ATP-binding</keyword>
<keyword evidence="15" id="KW-1185">Reference proteome</keyword>
<gene>
    <name evidence="14" type="primary">folK</name>
    <name evidence="14" type="ORF">GD597_20365</name>
</gene>
<keyword evidence="7" id="KW-0418">Kinase</keyword>
<evidence type="ECO:0000256" key="1">
    <source>
        <dbReference type="ARBA" id="ARBA00005051"/>
    </source>
</evidence>
<dbReference type="InterPro" id="IPR035907">
    <property type="entry name" value="Hppk_sf"/>
</dbReference>
<evidence type="ECO:0000256" key="12">
    <source>
        <dbReference type="ARBA" id="ARBA00033413"/>
    </source>
</evidence>
<dbReference type="GO" id="GO:0016301">
    <property type="term" value="F:kinase activity"/>
    <property type="evidence" value="ECO:0007669"/>
    <property type="project" value="UniProtKB-KW"/>
</dbReference>
<proteinExistence type="inferred from homology"/>
<dbReference type="Pfam" id="PF01288">
    <property type="entry name" value="HPPK"/>
    <property type="match status" value="1"/>
</dbReference>
<name>A0A8J8FMY7_9BACT</name>
<evidence type="ECO:0000256" key="4">
    <source>
        <dbReference type="ARBA" id="ARBA00016218"/>
    </source>
</evidence>
<evidence type="ECO:0000256" key="3">
    <source>
        <dbReference type="ARBA" id="ARBA00013253"/>
    </source>
</evidence>